<dbReference type="GO" id="GO:0000976">
    <property type="term" value="F:transcription cis-regulatory region binding"/>
    <property type="evidence" value="ECO:0007669"/>
    <property type="project" value="TreeGrafter"/>
</dbReference>
<dbReference type="AlphaFoldDB" id="A0A348HDU5"/>
<dbReference type="SUPFAM" id="SSF46785">
    <property type="entry name" value="Winged helix' DNA-binding domain"/>
    <property type="match status" value="1"/>
</dbReference>
<dbReference type="InterPro" id="IPR036388">
    <property type="entry name" value="WH-like_DNA-bd_sf"/>
</dbReference>
<keyword evidence="7" id="KW-1185">Reference proteome</keyword>
<comment type="similarity">
    <text evidence="1">Belongs to the LysR transcriptional regulatory family.</text>
</comment>
<dbReference type="GO" id="GO:0003700">
    <property type="term" value="F:DNA-binding transcription factor activity"/>
    <property type="evidence" value="ECO:0007669"/>
    <property type="project" value="InterPro"/>
</dbReference>
<evidence type="ECO:0000256" key="4">
    <source>
        <dbReference type="ARBA" id="ARBA00023163"/>
    </source>
</evidence>
<dbReference type="KEGG" id="zpl:ZBT109_1030"/>
<evidence type="ECO:0000313" key="7">
    <source>
        <dbReference type="Proteomes" id="UP000267342"/>
    </source>
</evidence>
<dbReference type="InterPro" id="IPR036390">
    <property type="entry name" value="WH_DNA-bd_sf"/>
</dbReference>
<dbReference type="OrthoDB" id="9808620at2"/>
<dbReference type="PANTHER" id="PTHR30126">
    <property type="entry name" value="HTH-TYPE TRANSCRIPTIONAL REGULATOR"/>
    <property type="match status" value="1"/>
</dbReference>
<evidence type="ECO:0000256" key="3">
    <source>
        <dbReference type="ARBA" id="ARBA00023125"/>
    </source>
</evidence>
<dbReference type="PROSITE" id="PS50931">
    <property type="entry name" value="HTH_LYSR"/>
    <property type="match status" value="1"/>
</dbReference>
<dbReference type="InterPro" id="IPR005119">
    <property type="entry name" value="LysR_subst-bd"/>
</dbReference>
<dbReference type="PRINTS" id="PR00039">
    <property type="entry name" value="HTHLYSR"/>
</dbReference>
<feature type="domain" description="HTH lysR-type" evidence="5">
    <location>
        <begin position="3"/>
        <end position="60"/>
    </location>
</feature>
<organism evidence="6 7">
    <name type="scientific">Zymobacter palmae</name>
    <dbReference type="NCBI Taxonomy" id="33074"/>
    <lineage>
        <taxon>Bacteria</taxon>
        <taxon>Pseudomonadati</taxon>
        <taxon>Pseudomonadota</taxon>
        <taxon>Gammaproteobacteria</taxon>
        <taxon>Oceanospirillales</taxon>
        <taxon>Halomonadaceae</taxon>
        <taxon>Zymobacter group</taxon>
        <taxon>Zymobacter</taxon>
    </lineage>
</organism>
<reference evidence="6 7" key="1">
    <citation type="submission" date="2018-09" db="EMBL/GenBank/DDBJ databases">
        <title>Zymobacter palmae IAM14233 (=T109) whole genome analysis.</title>
        <authorList>
            <person name="Yanase H."/>
        </authorList>
    </citation>
    <scope>NUCLEOTIDE SEQUENCE [LARGE SCALE GENOMIC DNA]</scope>
    <source>
        <strain evidence="6 7">IAM14233</strain>
    </source>
</reference>
<name>A0A348HDU5_9GAMM</name>
<keyword evidence="3" id="KW-0238">DNA-binding</keyword>
<keyword evidence="4" id="KW-0804">Transcription</keyword>
<dbReference type="Pfam" id="PF03466">
    <property type="entry name" value="LysR_substrate"/>
    <property type="match status" value="1"/>
</dbReference>
<dbReference type="Gene3D" id="3.40.190.290">
    <property type="match status" value="1"/>
</dbReference>
<protein>
    <submittedName>
        <fullName evidence="6">Transcriptional regulator</fullName>
    </submittedName>
</protein>
<evidence type="ECO:0000256" key="2">
    <source>
        <dbReference type="ARBA" id="ARBA00023015"/>
    </source>
</evidence>
<sequence>MRLSLRQLDVFLAIAQASSLTQAAEHLCMTKSAVSQTLSELERQLGCALFDRHHGRLSINAQGQRLVPLADEIHARVDDIGATLVGDSEQPSLVLGASRTIAGYLLPPLLARFQARYGWMPRVVVDNTQTLQERLLRFECDLAMVEGTITHSDLMMKPWQRDTLAVLCAANHEVLSVCDAEGGVPWRALEHQPWVLREPGSGTRDQYERHIRPHLDDAPQIVLEMASFDAIMASVAEGLGLTFGSTLLIQRSGFREAIRAVPLPDTMSRQLSLCHHRNKYLSAAARQWMAFATAVADA</sequence>
<dbReference type="Gene3D" id="1.10.10.10">
    <property type="entry name" value="Winged helix-like DNA-binding domain superfamily/Winged helix DNA-binding domain"/>
    <property type="match status" value="1"/>
</dbReference>
<dbReference type="InterPro" id="IPR000847">
    <property type="entry name" value="LysR_HTH_N"/>
</dbReference>
<evidence type="ECO:0000259" key="5">
    <source>
        <dbReference type="PROSITE" id="PS50931"/>
    </source>
</evidence>
<accession>A0A348HDU5</accession>
<dbReference type="SUPFAM" id="SSF53850">
    <property type="entry name" value="Periplasmic binding protein-like II"/>
    <property type="match status" value="1"/>
</dbReference>
<evidence type="ECO:0000313" key="6">
    <source>
        <dbReference type="EMBL" id="BBG29797.1"/>
    </source>
</evidence>
<keyword evidence="2" id="KW-0805">Transcription regulation</keyword>
<dbReference type="STRING" id="1123510.GCA_000620025_01062"/>
<dbReference type="Pfam" id="PF00126">
    <property type="entry name" value="HTH_1"/>
    <property type="match status" value="1"/>
</dbReference>
<dbReference type="RefSeq" id="WP_027706114.1">
    <property type="nucleotide sequence ID" value="NZ_AP018933.1"/>
</dbReference>
<dbReference type="EMBL" id="AP018933">
    <property type="protein sequence ID" value="BBG29797.1"/>
    <property type="molecule type" value="Genomic_DNA"/>
</dbReference>
<evidence type="ECO:0000256" key="1">
    <source>
        <dbReference type="ARBA" id="ARBA00009437"/>
    </source>
</evidence>
<gene>
    <name evidence="6" type="ORF">ZBT109_1030</name>
</gene>
<proteinExistence type="inferred from homology"/>
<dbReference type="FunFam" id="1.10.10.10:FF:000001">
    <property type="entry name" value="LysR family transcriptional regulator"/>
    <property type="match status" value="1"/>
</dbReference>
<dbReference type="PANTHER" id="PTHR30126:SF94">
    <property type="entry name" value="LYSR FAMILY TRANSCRIPTIONAL REGULATOR"/>
    <property type="match status" value="1"/>
</dbReference>
<dbReference type="Proteomes" id="UP000267342">
    <property type="component" value="Chromosome"/>
</dbReference>